<gene>
    <name evidence="2" type="ORF">E5S66_01685</name>
</gene>
<dbReference type="Proteomes" id="UP000308508">
    <property type="component" value="Unassembled WGS sequence"/>
</dbReference>
<accession>A0A5R9PIE5</accession>
<organism evidence="2 3">
    <name type="scientific">Thermomonas fusca</name>
    <dbReference type="NCBI Taxonomy" id="215690"/>
    <lineage>
        <taxon>Bacteria</taxon>
        <taxon>Pseudomonadati</taxon>
        <taxon>Pseudomonadota</taxon>
        <taxon>Gammaproteobacteria</taxon>
        <taxon>Lysobacterales</taxon>
        <taxon>Lysobacteraceae</taxon>
        <taxon>Thermomonas</taxon>
    </lineage>
</organism>
<keyword evidence="3" id="KW-1185">Reference proteome</keyword>
<evidence type="ECO:0008006" key="4">
    <source>
        <dbReference type="Google" id="ProtNLM"/>
    </source>
</evidence>
<proteinExistence type="predicted"/>
<evidence type="ECO:0000313" key="2">
    <source>
        <dbReference type="EMBL" id="TLX22763.1"/>
    </source>
</evidence>
<dbReference type="AlphaFoldDB" id="A0A5R9PIE5"/>
<sequence>MIQTHRRLLALALIAAIVALPACKKAQDAAVEAAMEKATGMKVDKDGNAVTIKTEQGDLKVATAEDGGSVPLPAGFAADIYLPDGHKVTSAMELGGAQMVNLTTAADMAAVHAAADKAMQDGGWKREMEMQTGDGSSLAYSKDKRQVFYQLMKAEEGGTQLAIRAGTNE</sequence>
<evidence type="ECO:0000313" key="3">
    <source>
        <dbReference type="Proteomes" id="UP000308508"/>
    </source>
</evidence>
<name>A0A5R9PIE5_9GAMM</name>
<evidence type="ECO:0000256" key="1">
    <source>
        <dbReference type="SAM" id="SignalP"/>
    </source>
</evidence>
<feature type="chain" id="PRO_5024310612" description="Lipoprotein" evidence="1">
    <location>
        <begin position="27"/>
        <end position="169"/>
    </location>
</feature>
<dbReference type="STRING" id="1123377.GCA_000423885_01996"/>
<dbReference type="EMBL" id="SROY01000001">
    <property type="protein sequence ID" value="TLX22763.1"/>
    <property type="molecule type" value="Genomic_DNA"/>
</dbReference>
<keyword evidence="1" id="KW-0732">Signal</keyword>
<reference evidence="2 3" key="1">
    <citation type="submission" date="2019-04" db="EMBL/GenBank/DDBJ databases">
        <authorList>
            <person name="Grouzdev D.S."/>
            <person name="Nazina T.N."/>
        </authorList>
    </citation>
    <scope>NUCLEOTIDE SEQUENCE [LARGE SCALE GENOMIC DNA]</scope>
    <source>
        <strain evidence="2 3">SHC 3-19</strain>
    </source>
</reference>
<comment type="caution">
    <text evidence="2">The sequence shown here is derived from an EMBL/GenBank/DDBJ whole genome shotgun (WGS) entry which is preliminary data.</text>
</comment>
<feature type="signal peptide" evidence="1">
    <location>
        <begin position="1"/>
        <end position="26"/>
    </location>
</feature>
<protein>
    <recommendedName>
        <fullName evidence="4">Lipoprotein</fullName>
    </recommendedName>
</protein>